<protein>
    <submittedName>
        <fullName evidence="3">Glycosyl transferase family 2</fullName>
    </submittedName>
</protein>
<gene>
    <name evidence="3" type="ORF">FBY41_2352</name>
</gene>
<feature type="transmembrane region" description="Helical" evidence="2">
    <location>
        <begin position="614"/>
        <end position="641"/>
    </location>
</feature>
<feature type="compositionally biased region" description="Low complexity" evidence="1">
    <location>
        <begin position="402"/>
        <end position="412"/>
    </location>
</feature>
<feature type="transmembrane region" description="Helical" evidence="2">
    <location>
        <begin position="769"/>
        <end position="797"/>
    </location>
</feature>
<feature type="transmembrane region" description="Helical" evidence="2">
    <location>
        <begin position="648"/>
        <end position="666"/>
    </location>
</feature>
<feature type="transmembrane region" description="Helical" evidence="2">
    <location>
        <begin position="701"/>
        <end position="721"/>
    </location>
</feature>
<feature type="transmembrane region" description="Helical" evidence="2">
    <location>
        <begin position="584"/>
        <end position="602"/>
    </location>
</feature>
<keyword evidence="3" id="KW-0808">Transferase</keyword>
<feature type="transmembrane region" description="Helical" evidence="2">
    <location>
        <begin position="804"/>
        <end position="829"/>
    </location>
</feature>
<dbReference type="AlphaFoldDB" id="A0A543HVE4"/>
<dbReference type="RefSeq" id="WP_141844431.1">
    <property type="nucleotide sequence ID" value="NZ_VFPM01000002.1"/>
</dbReference>
<dbReference type="InterPro" id="IPR050834">
    <property type="entry name" value="Glycosyltransf_2"/>
</dbReference>
<keyword evidence="2" id="KW-0472">Membrane</keyword>
<dbReference type="InterPro" id="IPR029044">
    <property type="entry name" value="Nucleotide-diphossugar_trans"/>
</dbReference>
<dbReference type="Gene3D" id="3.90.550.10">
    <property type="entry name" value="Spore Coat Polysaccharide Biosynthesis Protein SpsA, Chain A"/>
    <property type="match status" value="1"/>
</dbReference>
<evidence type="ECO:0000313" key="4">
    <source>
        <dbReference type="Proteomes" id="UP000316747"/>
    </source>
</evidence>
<proteinExistence type="predicted"/>
<organism evidence="3 4">
    <name type="scientific">Humibacillus xanthopallidus</name>
    <dbReference type="NCBI Taxonomy" id="412689"/>
    <lineage>
        <taxon>Bacteria</taxon>
        <taxon>Bacillati</taxon>
        <taxon>Actinomycetota</taxon>
        <taxon>Actinomycetes</taxon>
        <taxon>Micrococcales</taxon>
        <taxon>Intrasporangiaceae</taxon>
        <taxon>Humibacillus</taxon>
    </lineage>
</organism>
<sequence length="1091" mass="111840">MPDELTEVMTTPAGAGAAATSVLPSSGRPAAATVDVVLIVRNGSAWLPQCLDAIAAQQVSPSRIVLVDVASTDTSVAVARAHQGVRRVAPPLEVVRLDEPVALGTAVARGVEALPLVGDPSDAWVWVLHDGAAATPSTLARLLTAGLASRSVGIAGPKVVAWDDTRRLVELGIQVSHTGRRLPTPAVGEADQGQYDGREDVLAVPTGGMLVRRSVWHDVGGFDRSFLEHGAALDLGWRTQLAGHRVVVVPGAVVRDAGTRVGSVAGRDDERSGRPEPSAPADRTERAERAERRAMRQVALARCSPLAAPFLAGWLALSAVLLALTLLLAKRPRLAWRELADVTALLHPVAITGARWRGRRSRRLGRGDLATLFVPVGASARTAVDRVQDSVLPDGRPELREAAPTTETGPATDESEALGALPASLGRRILTHPGVLAVTAVLVATGIAWRGALRAGALSASHTGLAGGELRPVTTDAAGLWHAFRDAWHGAGLGTGLDSGPHLAVLAGLTWLAERLPALDGSRSSAGVTVAWLLVLAPALSAWTAYLGGRVVTSSRVARGIVALAWGTSAVVTTATADGRLTAAVGHVLLPLVLAGLTLAARRDGTWTATFATALAAAVLGAFVPPLLVVVLVAALVLLIVGPGMVRGRAIVLLLVPVGLLGPWVTRFADDWRLVLSGPGLVATGDGPGGWPLLLTHPGGVTPAVWLLAPVVALGVAGYAVRSRSVAGALGLVAGACLSLVGLASAFASGRVVLGSAETGVGVSEPAHLWAGVGLELWLAGLLVGVLAGSGPVLAALRGPRRRWSFAASVAVVAVLLAAVVSGAALWAVRGAGSTLTVGQATLPAVAVEQGSGPLANRLLLLHPSPEVVDFVLAGQEPGELLRDLDREPDADDAPLVAAVAELVGGQGADSLDASSLARLGIGFVQVSERSDSTLTRRLDSAEGLSRLGSSSRGILWKVRPLAAAADGEAASAPSRARLVDASGAQLAVVPTRGPHAAIDTEVPRGSDSRRLVVAEPAQWADHAVVTLDGQQLTALAGTDQPTYAVPPAGGSLTVDLAAADPWWRIAQATLLALVVFMAIPFGNRRSRRRS</sequence>
<dbReference type="SUPFAM" id="SSF53448">
    <property type="entry name" value="Nucleotide-diphospho-sugar transferases"/>
    <property type="match status" value="1"/>
</dbReference>
<evidence type="ECO:0000256" key="2">
    <source>
        <dbReference type="SAM" id="Phobius"/>
    </source>
</evidence>
<dbReference type="PANTHER" id="PTHR43685">
    <property type="entry name" value="GLYCOSYLTRANSFERASE"/>
    <property type="match status" value="1"/>
</dbReference>
<dbReference type="EMBL" id="VFPM01000002">
    <property type="protein sequence ID" value="TQM62321.1"/>
    <property type="molecule type" value="Genomic_DNA"/>
</dbReference>
<feature type="transmembrane region" description="Helical" evidence="2">
    <location>
        <begin position="1063"/>
        <end position="1083"/>
    </location>
</feature>
<feature type="transmembrane region" description="Helical" evidence="2">
    <location>
        <begin position="306"/>
        <end position="329"/>
    </location>
</feature>
<dbReference type="Proteomes" id="UP000316747">
    <property type="component" value="Unassembled WGS sequence"/>
</dbReference>
<name>A0A543HVE4_9MICO</name>
<feature type="region of interest" description="Disordered" evidence="1">
    <location>
        <begin position="260"/>
        <end position="290"/>
    </location>
</feature>
<reference evidence="3 4" key="1">
    <citation type="submission" date="2019-06" db="EMBL/GenBank/DDBJ databases">
        <title>Genome sequencing of plant associated microbes to promote plant fitness in Sorghum bicolor and Oryza sativa.</title>
        <authorList>
            <person name="Coleman-Derr D."/>
        </authorList>
    </citation>
    <scope>NUCLEOTIDE SEQUENCE [LARGE SCALE GENOMIC DNA]</scope>
    <source>
        <strain evidence="3 4">KV-663</strain>
    </source>
</reference>
<feature type="transmembrane region" description="Helical" evidence="2">
    <location>
        <begin position="525"/>
        <end position="546"/>
    </location>
</feature>
<accession>A0A543HVE4</accession>
<keyword evidence="2" id="KW-0812">Transmembrane</keyword>
<feature type="region of interest" description="Disordered" evidence="1">
    <location>
        <begin position="393"/>
        <end position="415"/>
    </location>
</feature>
<keyword evidence="4" id="KW-1185">Reference proteome</keyword>
<dbReference type="GO" id="GO:0016740">
    <property type="term" value="F:transferase activity"/>
    <property type="evidence" value="ECO:0007669"/>
    <property type="project" value="UniProtKB-KW"/>
</dbReference>
<dbReference type="PANTHER" id="PTHR43685:SF3">
    <property type="entry name" value="SLR2126 PROTEIN"/>
    <property type="match status" value="1"/>
</dbReference>
<feature type="transmembrane region" description="Helical" evidence="2">
    <location>
        <begin position="728"/>
        <end position="749"/>
    </location>
</feature>
<evidence type="ECO:0000313" key="3">
    <source>
        <dbReference type="EMBL" id="TQM62321.1"/>
    </source>
</evidence>
<evidence type="ECO:0000256" key="1">
    <source>
        <dbReference type="SAM" id="MobiDB-lite"/>
    </source>
</evidence>
<dbReference type="OrthoDB" id="3734530at2"/>
<comment type="caution">
    <text evidence="3">The sequence shown here is derived from an EMBL/GenBank/DDBJ whole genome shotgun (WGS) entry which is preliminary data.</text>
</comment>
<keyword evidence="2" id="KW-1133">Transmembrane helix</keyword>
<dbReference type="Pfam" id="PF13641">
    <property type="entry name" value="Glyco_tranf_2_3"/>
    <property type="match status" value="1"/>
</dbReference>